<evidence type="ECO:0000259" key="9">
    <source>
        <dbReference type="PROSITE" id="PS50968"/>
    </source>
</evidence>
<evidence type="ECO:0000256" key="3">
    <source>
        <dbReference type="ARBA" id="ARBA00022679"/>
    </source>
</evidence>
<dbReference type="Pfam" id="PF00198">
    <property type="entry name" value="2-oxoacid_dh"/>
    <property type="match status" value="1"/>
</dbReference>
<dbReference type="InterPro" id="IPR045257">
    <property type="entry name" value="E2/Pdx1"/>
</dbReference>
<evidence type="ECO:0000313" key="11">
    <source>
        <dbReference type="EMBL" id="CAA6818549.1"/>
    </source>
</evidence>
<dbReference type="EMBL" id="CACVAQ010000266">
    <property type="protein sequence ID" value="CAA6818549.1"/>
    <property type="molecule type" value="Genomic_DNA"/>
</dbReference>
<protein>
    <recommendedName>
        <fullName evidence="8">Acetyltransferase component of pyruvate dehydrogenase complex</fullName>
        <ecNumber evidence="8">2.3.1.12</ecNumber>
    </recommendedName>
</protein>
<dbReference type="NCBIfam" id="TIGR01349">
    <property type="entry name" value="PDHac_trf_mito"/>
    <property type="match status" value="1"/>
</dbReference>
<gene>
    <name evidence="11" type="ORF">HELGO_WM17567</name>
</gene>
<dbReference type="Pfam" id="PF00364">
    <property type="entry name" value="Biotin_lipoyl"/>
    <property type="match status" value="1"/>
</dbReference>
<dbReference type="InterPro" id="IPR011053">
    <property type="entry name" value="Single_hybrid_motif"/>
</dbReference>
<keyword evidence="4 8" id="KW-0450">Lipoyl</keyword>
<evidence type="ECO:0000256" key="2">
    <source>
        <dbReference type="ARBA" id="ARBA00011484"/>
    </source>
</evidence>
<dbReference type="InterPro" id="IPR023213">
    <property type="entry name" value="CAT-like_dom_sf"/>
</dbReference>
<dbReference type="AlphaFoldDB" id="A0A6S6TVD2"/>
<comment type="cofactor">
    <cofactor evidence="8">
        <name>(R)-lipoate</name>
        <dbReference type="ChEBI" id="CHEBI:83088"/>
    </cofactor>
    <text evidence="8">Binds 1 lipoyl cofactor covalently.</text>
</comment>
<dbReference type="SUPFAM" id="SSF52777">
    <property type="entry name" value="CoA-dependent acyltransferases"/>
    <property type="match status" value="1"/>
</dbReference>
<dbReference type="InterPro" id="IPR004167">
    <property type="entry name" value="PSBD"/>
</dbReference>
<dbReference type="InterPro" id="IPR006257">
    <property type="entry name" value="LAT1"/>
</dbReference>
<dbReference type="InterPro" id="IPR000089">
    <property type="entry name" value="Biotin_lipoyl"/>
</dbReference>
<evidence type="ECO:0000259" key="10">
    <source>
        <dbReference type="PROSITE" id="PS51826"/>
    </source>
</evidence>
<dbReference type="Gene3D" id="2.40.50.100">
    <property type="match status" value="1"/>
</dbReference>
<dbReference type="InterPro" id="IPR003016">
    <property type="entry name" value="2-oxoA_DH_lipoyl-BS"/>
</dbReference>
<evidence type="ECO:0000256" key="6">
    <source>
        <dbReference type="ARBA" id="ARBA00025211"/>
    </source>
</evidence>
<dbReference type="Pfam" id="PF02817">
    <property type="entry name" value="E3_binding"/>
    <property type="match status" value="1"/>
</dbReference>
<dbReference type="SUPFAM" id="SSF51230">
    <property type="entry name" value="Single hybrid motif"/>
    <property type="match status" value="1"/>
</dbReference>
<dbReference type="Gene3D" id="3.30.559.10">
    <property type="entry name" value="Chloramphenicol acetyltransferase-like domain"/>
    <property type="match status" value="1"/>
</dbReference>
<comment type="similarity">
    <text evidence="1 8">Belongs to the 2-oxoacid dehydrogenase family.</text>
</comment>
<evidence type="ECO:0000256" key="5">
    <source>
        <dbReference type="ARBA" id="ARBA00023315"/>
    </source>
</evidence>
<proteinExistence type="inferred from homology"/>
<dbReference type="GO" id="GO:0004742">
    <property type="term" value="F:dihydrolipoyllysine-residue acetyltransferase activity"/>
    <property type="evidence" value="ECO:0007669"/>
    <property type="project" value="UniProtKB-UniRule"/>
</dbReference>
<dbReference type="PROSITE" id="PS50968">
    <property type="entry name" value="BIOTINYL_LIPOYL"/>
    <property type="match status" value="1"/>
</dbReference>
<organism evidence="11">
    <name type="scientific">uncultured Aureispira sp</name>
    <dbReference type="NCBI Taxonomy" id="1331704"/>
    <lineage>
        <taxon>Bacteria</taxon>
        <taxon>Pseudomonadati</taxon>
        <taxon>Bacteroidota</taxon>
        <taxon>Saprospiria</taxon>
        <taxon>Saprospirales</taxon>
        <taxon>Saprospiraceae</taxon>
        <taxon>Aureispira</taxon>
        <taxon>environmental samples</taxon>
    </lineage>
</organism>
<dbReference type="PANTHER" id="PTHR23151">
    <property type="entry name" value="DIHYDROLIPOAMIDE ACETYL/SUCCINYL-TRANSFERASE-RELATED"/>
    <property type="match status" value="1"/>
</dbReference>
<dbReference type="CDD" id="cd06849">
    <property type="entry name" value="lipoyl_domain"/>
    <property type="match status" value="1"/>
</dbReference>
<dbReference type="GO" id="GO:0006086">
    <property type="term" value="P:pyruvate decarboxylation to acetyl-CoA"/>
    <property type="evidence" value="ECO:0007669"/>
    <property type="project" value="InterPro"/>
</dbReference>
<reference evidence="11" key="1">
    <citation type="submission" date="2020-01" db="EMBL/GenBank/DDBJ databases">
        <authorList>
            <person name="Meier V. D."/>
            <person name="Meier V D."/>
        </authorList>
    </citation>
    <scope>NUCLEOTIDE SEQUENCE</scope>
    <source>
        <strain evidence="11">HLG_WM_MAG_10</strain>
    </source>
</reference>
<dbReference type="Gene3D" id="4.10.320.10">
    <property type="entry name" value="E3-binding domain"/>
    <property type="match status" value="1"/>
</dbReference>
<feature type="domain" description="Lipoyl-binding" evidence="9">
    <location>
        <begin position="2"/>
        <end position="77"/>
    </location>
</feature>
<dbReference type="FunFam" id="2.40.50.100:FF:000010">
    <property type="entry name" value="Acetyltransferase component of pyruvate dehydrogenase complex"/>
    <property type="match status" value="1"/>
</dbReference>
<keyword evidence="5 8" id="KW-0012">Acyltransferase</keyword>
<dbReference type="FunFam" id="3.30.559.10:FF:000003">
    <property type="entry name" value="Acetyltransferase component of pyruvate dehydrogenase complex"/>
    <property type="match status" value="1"/>
</dbReference>
<sequence>MAEVVHMPALSDTMEEGTLVAWHKKVGDAVESGELLAEIETDKAVMEFQSFYDGVLLYIGVEEGNAVPVDAIIAIIGKEGEDYAALLTSADNTPKEEAAPKEAEQPSEKVLETISAPLVKEATKDSANNGRLKASPLAKAMAKEEGIDINTVTGTGDDGRIVKRDIEEYLKNPQPVAPVVATKAINVPEPDGDYEDVPVSQMRKVISRRLGESKFNAPHFYLTMEICMDKLIATRKQLKELTETKISFNDFVVKATAKALREHKNINASWLGDKIRYYNYVNMGVAVAIDEGLVVPVVRNADTKALSSIATEIRELAGRAKERKLTPDEMSGNTFTISNLGMFGIDEFTAIINAPDACILAVGGISPRLVLVDGEVKESNFMKVTLSCDHRVVDGASGAKFLQTLKAILEEPMRLMI</sequence>
<dbReference type="SUPFAM" id="SSF47005">
    <property type="entry name" value="Peripheral subunit-binding domain of 2-oxo acid dehydrogenase complex"/>
    <property type="match status" value="1"/>
</dbReference>
<dbReference type="PANTHER" id="PTHR23151:SF90">
    <property type="entry name" value="DIHYDROLIPOYLLYSINE-RESIDUE ACETYLTRANSFERASE COMPONENT OF PYRUVATE DEHYDROGENASE COMPLEX, MITOCHONDRIAL-RELATED"/>
    <property type="match status" value="1"/>
</dbReference>
<evidence type="ECO:0000256" key="8">
    <source>
        <dbReference type="RuleBase" id="RU361137"/>
    </source>
</evidence>
<accession>A0A6S6TVD2</accession>
<feature type="domain" description="Peripheral subunit-binding (PSBD)" evidence="10">
    <location>
        <begin position="133"/>
        <end position="170"/>
    </location>
</feature>
<dbReference type="InterPro" id="IPR001078">
    <property type="entry name" value="2-oxoacid_DH_actylTfrase"/>
</dbReference>
<dbReference type="PROSITE" id="PS00189">
    <property type="entry name" value="LIPOYL"/>
    <property type="match status" value="1"/>
</dbReference>
<comment type="function">
    <text evidence="6">The pyruvate dehydrogenase complex catalyzes the overall conversion of pyruvate to acetyl-CoA and CO(2). It contains multiple copies of three enzymatic components: pyruvate dehydrogenase (E1), dihydrolipoamide acetyltransferase (E2) and lipoamide dehydrogenase (E3).</text>
</comment>
<keyword evidence="11" id="KW-0670">Pyruvate</keyword>
<dbReference type="PROSITE" id="PS51826">
    <property type="entry name" value="PSBD"/>
    <property type="match status" value="1"/>
</dbReference>
<evidence type="ECO:0000256" key="4">
    <source>
        <dbReference type="ARBA" id="ARBA00022823"/>
    </source>
</evidence>
<evidence type="ECO:0000256" key="1">
    <source>
        <dbReference type="ARBA" id="ARBA00007317"/>
    </source>
</evidence>
<comment type="catalytic activity">
    <reaction evidence="7 8">
        <text>N(6)-[(R)-dihydrolipoyl]-L-lysyl-[protein] + acetyl-CoA = N(6)-[(R)-S(8)-acetyldihydrolipoyl]-L-lysyl-[protein] + CoA</text>
        <dbReference type="Rhea" id="RHEA:17017"/>
        <dbReference type="Rhea" id="RHEA-COMP:10475"/>
        <dbReference type="Rhea" id="RHEA-COMP:10478"/>
        <dbReference type="ChEBI" id="CHEBI:57287"/>
        <dbReference type="ChEBI" id="CHEBI:57288"/>
        <dbReference type="ChEBI" id="CHEBI:83100"/>
        <dbReference type="ChEBI" id="CHEBI:83111"/>
        <dbReference type="EC" id="2.3.1.12"/>
    </reaction>
</comment>
<evidence type="ECO:0000256" key="7">
    <source>
        <dbReference type="ARBA" id="ARBA00048370"/>
    </source>
</evidence>
<name>A0A6S6TVD2_9BACT</name>
<dbReference type="GO" id="GO:0045254">
    <property type="term" value="C:pyruvate dehydrogenase complex"/>
    <property type="evidence" value="ECO:0007669"/>
    <property type="project" value="UniProtKB-UniRule"/>
</dbReference>
<dbReference type="EC" id="2.3.1.12" evidence="8"/>
<keyword evidence="3 8" id="KW-0808">Transferase</keyword>
<dbReference type="InterPro" id="IPR036625">
    <property type="entry name" value="E3-bd_dom_sf"/>
</dbReference>
<comment type="subunit">
    <text evidence="2">Forms a 24-polypeptide structural core with octahedral symmetry.</text>
</comment>